<dbReference type="AlphaFoldDB" id="A0AAU8JKC1"/>
<dbReference type="EC" id="4.6.1.1" evidence="3"/>
<name>A0AAU8JKC1_9CYAN</name>
<evidence type="ECO:0000256" key="8">
    <source>
        <dbReference type="ARBA" id="ARBA00022741"/>
    </source>
</evidence>
<protein>
    <recommendedName>
        <fullName evidence="4">Adenylate cyclase</fullName>
        <ecNumber evidence="3">4.6.1.1</ecNumber>
    </recommendedName>
    <alternativeName>
        <fullName evidence="15">ATP pyrophosphate-lyase</fullName>
    </alternativeName>
    <alternativeName>
        <fullName evidence="16">Adenylyl cyclase</fullName>
    </alternativeName>
</protein>
<evidence type="ECO:0000256" key="20">
    <source>
        <dbReference type="SAM" id="Phobius"/>
    </source>
</evidence>
<organism evidence="23">
    <name type="scientific">Planktothricoides raciborskii GIHE-MW2</name>
    <dbReference type="NCBI Taxonomy" id="2792601"/>
    <lineage>
        <taxon>Bacteria</taxon>
        <taxon>Bacillati</taxon>
        <taxon>Cyanobacteriota</taxon>
        <taxon>Cyanophyceae</taxon>
        <taxon>Oscillatoriophycideae</taxon>
        <taxon>Oscillatoriales</taxon>
        <taxon>Oscillatoriaceae</taxon>
        <taxon>Planktothricoides</taxon>
    </lineage>
</organism>
<dbReference type="GO" id="GO:0005524">
    <property type="term" value="F:ATP binding"/>
    <property type="evidence" value="ECO:0007669"/>
    <property type="project" value="UniProtKB-KW"/>
</dbReference>
<dbReference type="Pfam" id="PF00672">
    <property type="entry name" value="HAMP"/>
    <property type="match status" value="1"/>
</dbReference>
<dbReference type="GO" id="GO:0046872">
    <property type="term" value="F:metal ion binding"/>
    <property type="evidence" value="ECO:0007669"/>
    <property type="project" value="UniProtKB-KW"/>
</dbReference>
<dbReference type="SMART" id="SM00304">
    <property type="entry name" value="HAMP"/>
    <property type="match status" value="1"/>
</dbReference>
<keyword evidence="6 20" id="KW-0812">Transmembrane</keyword>
<feature type="transmembrane region" description="Helical" evidence="20">
    <location>
        <begin position="357"/>
        <end position="379"/>
    </location>
</feature>
<evidence type="ECO:0000256" key="10">
    <source>
        <dbReference type="ARBA" id="ARBA00022842"/>
    </source>
</evidence>
<dbReference type="InterPro" id="IPR003660">
    <property type="entry name" value="HAMP_dom"/>
</dbReference>
<evidence type="ECO:0000256" key="2">
    <source>
        <dbReference type="ARBA" id="ARBA00004651"/>
    </source>
</evidence>
<dbReference type="Gene3D" id="3.30.70.1230">
    <property type="entry name" value="Nucleotide cyclase"/>
    <property type="match status" value="1"/>
</dbReference>
<evidence type="ECO:0000256" key="15">
    <source>
        <dbReference type="ARBA" id="ARBA00032597"/>
    </source>
</evidence>
<dbReference type="GO" id="GO:0006171">
    <property type="term" value="P:cAMP biosynthetic process"/>
    <property type="evidence" value="ECO:0007669"/>
    <property type="project" value="UniProtKB-KW"/>
</dbReference>
<dbReference type="RefSeq" id="WP_054466741.1">
    <property type="nucleotide sequence ID" value="NZ_CP159837.1"/>
</dbReference>
<dbReference type="InterPro" id="IPR001054">
    <property type="entry name" value="A/G_cyclase"/>
</dbReference>
<dbReference type="PANTHER" id="PTHR11920">
    <property type="entry name" value="GUANYLYL CYCLASE"/>
    <property type="match status" value="1"/>
</dbReference>
<keyword evidence="9" id="KW-0067">ATP-binding</keyword>
<dbReference type="InterPro" id="IPR050401">
    <property type="entry name" value="Cyclic_nucleotide_synthase"/>
</dbReference>
<proteinExistence type="inferred from homology"/>
<dbReference type="GO" id="GO:0004016">
    <property type="term" value="F:adenylate cyclase activity"/>
    <property type="evidence" value="ECO:0007669"/>
    <property type="project" value="UniProtKB-EC"/>
</dbReference>
<dbReference type="SUPFAM" id="SSF158472">
    <property type="entry name" value="HAMP domain-like"/>
    <property type="match status" value="1"/>
</dbReference>
<feature type="coiled-coil region" evidence="19">
    <location>
        <begin position="421"/>
        <end position="459"/>
    </location>
</feature>
<dbReference type="Pfam" id="PF00211">
    <property type="entry name" value="Guanylate_cyc"/>
    <property type="match status" value="1"/>
</dbReference>
<evidence type="ECO:0000256" key="13">
    <source>
        <dbReference type="ARBA" id="ARBA00023136"/>
    </source>
</evidence>
<dbReference type="PANTHER" id="PTHR11920:SF335">
    <property type="entry name" value="GUANYLATE CYCLASE"/>
    <property type="match status" value="1"/>
</dbReference>
<dbReference type="Gene3D" id="6.10.340.10">
    <property type="match status" value="1"/>
</dbReference>
<evidence type="ECO:0000313" key="23">
    <source>
        <dbReference type="EMBL" id="XCM38480.1"/>
    </source>
</evidence>
<keyword evidence="19" id="KW-0175">Coiled coil</keyword>
<evidence type="ECO:0000256" key="14">
    <source>
        <dbReference type="ARBA" id="ARBA00023239"/>
    </source>
</evidence>
<gene>
    <name evidence="23" type="ORF">ABWT76_001333</name>
</gene>
<keyword evidence="5" id="KW-1003">Cell membrane</keyword>
<dbReference type="SUPFAM" id="SSF55073">
    <property type="entry name" value="Nucleotide cyclase"/>
    <property type="match status" value="1"/>
</dbReference>
<reference evidence="23" key="1">
    <citation type="submission" date="2024-07" db="EMBL/GenBank/DDBJ databases">
        <authorList>
            <person name="Kim Y.J."/>
            <person name="Jeong J.Y."/>
        </authorList>
    </citation>
    <scope>NUCLEOTIDE SEQUENCE</scope>
    <source>
        <strain evidence="23">GIHE-MW2</strain>
    </source>
</reference>
<dbReference type="PROSITE" id="PS00452">
    <property type="entry name" value="GUANYLATE_CYCLASE_1"/>
    <property type="match status" value="1"/>
</dbReference>
<dbReference type="PROSITE" id="PS50125">
    <property type="entry name" value="GUANYLATE_CYCLASE_2"/>
    <property type="match status" value="1"/>
</dbReference>
<dbReference type="PROSITE" id="PS50885">
    <property type="entry name" value="HAMP"/>
    <property type="match status" value="1"/>
</dbReference>
<dbReference type="InterPro" id="IPR029787">
    <property type="entry name" value="Nucleotide_cyclase"/>
</dbReference>
<evidence type="ECO:0000259" key="21">
    <source>
        <dbReference type="PROSITE" id="PS50125"/>
    </source>
</evidence>
<keyword evidence="13 20" id="KW-0472">Membrane</keyword>
<evidence type="ECO:0000256" key="4">
    <source>
        <dbReference type="ARBA" id="ARBA00021420"/>
    </source>
</evidence>
<dbReference type="GO" id="GO:0035556">
    <property type="term" value="P:intracellular signal transduction"/>
    <property type="evidence" value="ECO:0007669"/>
    <property type="project" value="InterPro"/>
</dbReference>
<dbReference type="InterPro" id="IPR018297">
    <property type="entry name" value="A/G_cyclase_CS"/>
</dbReference>
<keyword evidence="7" id="KW-0479">Metal-binding</keyword>
<accession>A0AAU8JKC1</accession>
<dbReference type="EMBL" id="CP159837">
    <property type="protein sequence ID" value="XCM38480.1"/>
    <property type="molecule type" value="Genomic_DNA"/>
</dbReference>
<evidence type="ECO:0000256" key="9">
    <source>
        <dbReference type="ARBA" id="ARBA00022840"/>
    </source>
</evidence>
<evidence type="ECO:0000256" key="3">
    <source>
        <dbReference type="ARBA" id="ARBA00012201"/>
    </source>
</evidence>
<dbReference type="Pfam" id="PF02743">
    <property type="entry name" value="dCache_1"/>
    <property type="match status" value="1"/>
</dbReference>
<sequence>MTLPKSASMGKFFLRTTLVVPFLIQIIATVGLVGYLSFRNGQRVVTDLVGQLQGEISSRVRERVQVYLATPPLVNQINEDAARLGLLDFYDLAIDRDYLRRYFWNQVQRFPTIGHAGIGNEDGQYLRMGWVNRSVGDEQPQLAEQLEWGTGDLIYYLLDQNGNPTEVAKKTPNYDVRKRPLYETVLKNNRAAWSEVYINFGYGSLQINASSPYYDEPGKLLGIFTCQMGLDQIQGFLQTLQVGRSGQVFIIEPSGELIASSLKDQPLTVGKDSSQRRLTAQESSDPIMRASIDFLRRKIQDLPTLQEATQLDFQLDNQRYFLKLSPLRDKYGLNWLIVVVVPEADFMDQINENTRNTFVLCLLALAIAIAFGMLTVSWITNPIQQITKASKAMADGDLNQYIQHSPIIEVDRLSSSFNWMTAQLKDSVEALRLANEELENRVEQRTRQLSQEKERSEQLLLNILPVEIADRLKRDESPTEHFEEVTILFADIVGFTSLSAEMEPMQLVAGLNQIFSAFDGLTEKHGLEKIKTIGDAYMVVGGLPIPRGDHAIAIAEMALEMQAYMANMPRDLGHALQIRIGINTGPVIAGVIGIKKFIYDLWGDAVNVASRMESHGKPGYIQVTETTYNHLKEQYILEPRGAISVKGRGEMIAYWLVGKKSLALANPSMLQ</sequence>
<comment type="subcellular location">
    <subcellularLocation>
        <location evidence="2">Cell membrane</location>
        <topology evidence="2">Multi-pass membrane protein</topology>
    </subcellularLocation>
</comment>
<keyword evidence="12" id="KW-0115">cAMP biosynthesis</keyword>
<feature type="transmembrane region" description="Helical" evidence="20">
    <location>
        <begin position="12"/>
        <end position="36"/>
    </location>
</feature>
<evidence type="ECO:0000256" key="7">
    <source>
        <dbReference type="ARBA" id="ARBA00022723"/>
    </source>
</evidence>
<evidence type="ECO:0000256" key="6">
    <source>
        <dbReference type="ARBA" id="ARBA00022692"/>
    </source>
</evidence>
<feature type="domain" description="Guanylate cyclase" evidence="21">
    <location>
        <begin position="486"/>
        <end position="613"/>
    </location>
</feature>
<evidence type="ECO:0000256" key="19">
    <source>
        <dbReference type="SAM" id="Coils"/>
    </source>
</evidence>
<keyword evidence="14 18" id="KW-0456">Lyase</keyword>
<dbReference type="SMART" id="SM00044">
    <property type="entry name" value="CYCc"/>
    <property type="match status" value="1"/>
</dbReference>
<dbReference type="Gene3D" id="3.30.450.20">
    <property type="entry name" value="PAS domain"/>
    <property type="match status" value="1"/>
</dbReference>
<evidence type="ECO:0000256" key="17">
    <source>
        <dbReference type="ARBA" id="ARBA00064436"/>
    </source>
</evidence>
<keyword evidence="8" id="KW-0547">Nucleotide-binding</keyword>
<dbReference type="CDD" id="cd06225">
    <property type="entry name" value="HAMP"/>
    <property type="match status" value="1"/>
</dbReference>
<keyword evidence="10" id="KW-0460">Magnesium</keyword>
<dbReference type="FunFam" id="3.30.70.1230:FF:000033">
    <property type="entry name" value="Adenylate cyclase"/>
    <property type="match status" value="1"/>
</dbReference>
<evidence type="ECO:0000256" key="11">
    <source>
        <dbReference type="ARBA" id="ARBA00022989"/>
    </source>
</evidence>
<evidence type="ECO:0000256" key="16">
    <source>
        <dbReference type="ARBA" id="ARBA00032637"/>
    </source>
</evidence>
<dbReference type="InterPro" id="IPR033479">
    <property type="entry name" value="dCache_1"/>
</dbReference>
<evidence type="ECO:0000256" key="1">
    <source>
        <dbReference type="ARBA" id="ARBA00001593"/>
    </source>
</evidence>
<comment type="subunit">
    <text evidence="17">Homodimer. Can also exist as monomer.</text>
</comment>
<dbReference type="GO" id="GO:0005886">
    <property type="term" value="C:plasma membrane"/>
    <property type="evidence" value="ECO:0007669"/>
    <property type="project" value="UniProtKB-SubCell"/>
</dbReference>
<dbReference type="CDD" id="cd07302">
    <property type="entry name" value="CHD"/>
    <property type="match status" value="1"/>
</dbReference>
<keyword evidence="11 20" id="KW-1133">Transmembrane helix</keyword>
<evidence type="ECO:0000256" key="5">
    <source>
        <dbReference type="ARBA" id="ARBA00022475"/>
    </source>
</evidence>
<evidence type="ECO:0000256" key="18">
    <source>
        <dbReference type="RuleBase" id="RU000405"/>
    </source>
</evidence>
<evidence type="ECO:0000259" key="22">
    <source>
        <dbReference type="PROSITE" id="PS50885"/>
    </source>
</evidence>
<evidence type="ECO:0000256" key="12">
    <source>
        <dbReference type="ARBA" id="ARBA00022998"/>
    </source>
</evidence>
<feature type="domain" description="HAMP" evidence="22">
    <location>
        <begin position="377"/>
        <end position="429"/>
    </location>
</feature>
<comment type="similarity">
    <text evidence="18">Belongs to the adenylyl cyclase class-4/guanylyl cyclase family.</text>
</comment>
<comment type="catalytic activity">
    <reaction evidence="1">
        <text>ATP = 3',5'-cyclic AMP + diphosphate</text>
        <dbReference type="Rhea" id="RHEA:15389"/>
        <dbReference type="ChEBI" id="CHEBI:30616"/>
        <dbReference type="ChEBI" id="CHEBI:33019"/>
        <dbReference type="ChEBI" id="CHEBI:58165"/>
        <dbReference type="EC" id="4.6.1.1"/>
    </reaction>
</comment>